<accession>A0AAX4IF92</accession>
<keyword evidence="2" id="KW-1185">Reference proteome</keyword>
<sequence>MATSTVSLDPFILCNPETASFVTVASNLSLRALSSQTRFLSAEELLAGVQEGKVLVSKAQTCRLLVSVVLEGEDSGRSHVFAGQVARHLLDCPVGDTKSVPDYDVHEYPSTQDSGIYLLNANAAAATGPQKQEYADNIAIPSSTVKGLLEASFNALVAGQRCSVGIRVVKGMESPPLVRLAPEVFNIKYLSSLISRSYLLPSLSSVFADLKNIESRQIQTLTKNRVEGQASGAKGDASEVIRQQLWRLTRTWLPPFQKGDFRQRGAREPAAMDDNMLSMPEACGFADDEAAPENHFPVGDGPYQEVDVELDFCESYIRQDQLSEPEQEQYSYDDWSSPPEAVDGYPYSSPFLPTNDTIGQRGGDVDDDEACYAGFSTDHDAKFDPYNLGTTSSPLSQEIGPDRFEFEESHERNLKSRRLSRDSAPILPLLTDHAVTVHDYEPFSNWWSSDIDLGEEQPAAHGEIGELHEPVWASPRNEGHLQFQKLSSEAGDDVGSCSQNDQGGFDGFEDTYWEPMSQAPTYLSSSSEMVEVEGGFENGWAF</sequence>
<reference evidence="2" key="1">
    <citation type="journal article" date="2023" name="bioRxiv">
        <title>Complete genome of the Medicago anthracnose fungus, Colletotrichum destructivum, reveals a mini-chromosome-like region within a core chromosome.</title>
        <authorList>
            <person name="Lapalu N."/>
            <person name="Simon A."/>
            <person name="Lu A."/>
            <person name="Plaumann P.-L."/>
            <person name="Amselem J."/>
            <person name="Pigne S."/>
            <person name="Auger A."/>
            <person name="Koch C."/>
            <person name="Dallery J.-F."/>
            <person name="O'Connell R.J."/>
        </authorList>
    </citation>
    <scope>NUCLEOTIDE SEQUENCE [LARGE SCALE GENOMIC DNA]</scope>
    <source>
        <strain evidence="2">CBS 520.97</strain>
    </source>
</reference>
<proteinExistence type="predicted"/>
<gene>
    <name evidence="1" type="ORF">CDEST_06795</name>
</gene>
<dbReference type="GeneID" id="87943298"/>
<dbReference type="Proteomes" id="UP001322277">
    <property type="component" value="Chromosome 4"/>
</dbReference>
<dbReference type="EMBL" id="CP137308">
    <property type="protein sequence ID" value="WQF81781.1"/>
    <property type="molecule type" value="Genomic_DNA"/>
</dbReference>
<evidence type="ECO:0000313" key="2">
    <source>
        <dbReference type="Proteomes" id="UP001322277"/>
    </source>
</evidence>
<organism evidence="1 2">
    <name type="scientific">Colletotrichum destructivum</name>
    <dbReference type="NCBI Taxonomy" id="34406"/>
    <lineage>
        <taxon>Eukaryota</taxon>
        <taxon>Fungi</taxon>
        <taxon>Dikarya</taxon>
        <taxon>Ascomycota</taxon>
        <taxon>Pezizomycotina</taxon>
        <taxon>Sordariomycetes</taxon>
        <taxon>Hypocreomycetidae</taxon>
        <taxon>Glomerellales</taxon>
        <taxon>Glomerellaceae</taxon>
        <taxon>Colletotrichum</taxon>
        <taxon>Colletotrichum destructivum species complex</taxon>
    </lineage>
</organism>
<name>A0AAX4IF92_9PEZI</name>
<dbReference type="KEGG" id="cdet:87943298"/>
<dbReference type="AlphaFoldDB" id="A0AAX4IF92"/>
<protein>
    <submittedName>
        <fullName evidence="1">Uncharacterized protein</fullName>
    </submittedName>
</protein>
<evidence type="ECO:0000313" key="1">
    <source>
        <dbReference type="EMBL" id="WQF81781.1"/>
    </source>
</evidence>
<dbReference type="RefSeq" id="XP_062779005.1">
    <property type="nucleotide sequence ID" value="XM_062922954.1"/>
</dbReference>